<proteinExistence type="predicted"/>
<protein>
    <recommendedName>
        <fullName evidence="1">3'-5' exonuclease domain-containing protein</fullName>
    </recommendedName>
</protein>
<dbReference type="PANTHER" id="PTHR43040:SF1">
    <property type="entry name" value="RIBONUCLEASE D"/>
    <property type="match status" value="1"/>
</dbReference>
<feature type="domain" description="3'-5' exonuclease" evidence="1">
    <location>
        <begin position="4"/>
        <end position="193"/>
    </location>
</feature>
<dbReference type="InterPro" id="IPR002562">
    <property type="entry name" value="3'-5'_exonuclease_dom"/>
</dbReference>
<dbReference type="InterPro" id="IPR036397">
    <property type="entry name" value="RNaseH_sf"/>
</dbReference>
<dbReference type="GO" id="GO:0008408">
    <property type="term" value="F:3'-5' exonuclease activity"/>
    <property type="evidence" value="ECO:0007669"/>
    <property type="project" value="InterPro"/>
</dbReference>
<comment type="caution">
    <text evidence="2">The sequence shown here is derived from an EMBL/GenBank/DDBJ whole genome shotgun (WGS) entry which is preliminary data.</text>
</comment>
<dbReference type="PANTHER" id="PTHR43040">
    <property type="entry name" value="RIBONUCLEASE D"/>
    <property type="match status" value="1"/>
</dbReference>
<dbReference type="AlphaFoldDB" id="A0A3M7CWL7"/>
<dbReference type="GO" id="GO:0006139">
    <property type="term" value="P:nucleobase-containing compound metabolic process"/>
    <property type="evidence" value="ECO:0007669"/>
    <property type="project" value="InterPro"/>
</dbReference>
<dbReference type="VEuPathDB" id="FungiDB:BTJ68_12393"/>
<organism evidence="2 3">
    <name type="scientific">Hortaea werneckii</name>
    <name type="common">Black yeast</name>
    <name type="synonym">Cladosporium werneckii</name>
    <dbReference type="NCBI Taxonomy" id="91943"/>
    <lineage>
        <taxon>Eukaryota</taxon>
        <taxon>Fungi</taxon>
        <taxon>Dikarya</taxon>
        <taxon>Ascomycota</taxon>
        <taxon>Pezizomycotina</taxon>
        <taxon>Dothideomycetes</taxon>
        <taxon>Dothideomycetidae</taxon>
        <taxon>Mycosphaerellales</taxon>
        <taxon>Teratosphaeriaceae</taxon>
        <taxon>Hortaea</taxon>
    </lineage>
</organism>
<dbReference type="Proteomes" id="UP000270230">
    <property type="component" value="Unassembled WGS sequence"/>
</dbReference>
<reference evidence="2 3" key="1">
    <citation type="journal article" date="2018" name="BMC Genomics">
        <title>Genomic evidence for intraspecific hybridization in a clonal and extremely halotolerant yeast.</title>
        <authorList>
            <person name="Gostincar C."/>
            <person name="Stajich J.E."/>
            <person name="Zupancic J."/>
            <person name="Zalar P."/>
            <person name="Gunde-Cimerman N."/>
        </authorList>
    </citation>
    <scope>NUCLEOTIDE SEQUENCE [LARGE SCALE GENOMIC DNA]</scope>
    <source>
        <strain evidence="2 3">EXF-151</strain>
    </source>
</reference>
<dbReference type="InterPro" id="IPR012337">
    <property type="entry name" value="RNaseH-like_sf"/>
</dbReference>
<accession>A0A3M7CWL7</accession>
<dbReference type="EMBL" id="QWIN01000206">
    <property type="protein sequence ID" value="RMY56439.1"/>
    <property type="molecule type" value="Genomic_DNA"/>
</dbReference>
<dbReference type="Pfam" id="PF01612">
    <property type="entry name" value="DNA_pol_A_exo1"/>
    <property type="match status" value="1"/>
</dbReference>
<evidence type="ECO:0000313" key="3">
    <source>
        <dbReference type="Proteomes" id="UP000270230"/>
    </source>
</evidence>
<dbReference type="SUPFAM" id="SSF53098">
    <property type="entry name" value="Ribonuclease H-like"/>
    <property type="match status" value="1"/>
</dbReference>
<evidence type="ECO:0000313" key="2">
    <source>
        <dbReference type="EMBL" id="RMY56439.1"/>
    </source>
</evidence>
<name>A0A3M7CWL7_HORWE</name>
<dbReference type="OrthoDB" id="26838at2759"/>
<dbReference type="GO" id="GO:0003676">
    <property type="term" value="F:nucleic acid binding"/>
    <property type="evidence" value="ECO:0007669"/>
    <property type="project" value="InterPro"/>
</dbReference>
<evidence type="ECO:0000259" key="1">
    <source>
        <dbReference type="Pfam" id="PF01612"/>
    </source>
</evidence>
<gene>
    <name evidence="2" type="ORF">D0865_03654</name>
</gene>
<dbReference type="Gene3D" id="3.30.420.10">
    <property type="entry name" value="Ribonuclease H-like superfamily/Ribonuclease H"/>
    <property type="match status" value="1"/>
</dbReference>
<sequence length="351" mass="39434">MEAQMIDSPSALEHFIGGLPDCKGPEPSLYVDLEGNNLSRNGTLSLVTILVEPRHTVHLVDVTGLRKQAFETAGPDGRTLQSILESPEITKVFFDIRNDSDALFSLFDIRVSGIEDIQLMEVASRTFPKRYINGLAKCIERDSALPFTVKREWKVSKERGHKLFDPSLGGGYAVFDERPLSMEIQKYCVQDVVHMPALRELYRARLCDVWWRKIEVETVARVALSQGRSFNGQGLHMAKAPASWEHFRPSWKERQSRTLLTMRRDSASPPMVLRDTTSAQSRLAAEPDQDLLFTLPKSNGKPSFERRRRIARDLQDVKLGCQHIGGLGNRRSGSLPSFALDVSGEYPIVGA</sequence>